<feature type="domain" description="ATP-grasp" evidence="11">
    <location>
        <begin position="9"/>
        <end position="237"/>
    </location>
</feature>
<comment type="pathway">
    <text evidence="10">Carbohydrate metabolism; tricarboxylic acid cycle; succinate from succinyl-CoA (ligase route): step 1/1.</text>
</comment>
<evidence type="ECO:0000256" key="8">
    <source>
        <dbReference type="ARBA" id="ARBA00052241"/>
    </source>
</evidence>
<dbReference type="GO" id="GO:0050074">
    <property type="term" value="F:malate-CoA ligase activity"/>
    <property type="evidence" value="ECO:0007669"/>
    <property type="project" value="UniProtKB-EC"/>
</dbReference>
<reference evidence="12 13" key="1">
    <citation type="submission" date="2016-02" db="EMBL/GenBank/DDBJ databases">
        <title>Complete Genome of H5569, the type strain of the newly described species Haematospirillium jordaniae.</title>
        <authorList>
            <person name="Nicholson A.C."/>
            <person name="Humrighouse B.W."/>
            <person name="Loparov V."/>
            <person name="McQuiston J.R."/>
        </authorList>
    </citation>
    <scope>NUCLEOTIDE SEQUENCE [LARGE SCALE GENOMIC DNA]</scope>
    <source>
        <strain evidence="12 13">H5569</strain>
    </source>
</reference>
<keyword evidence="7 10" id="KW-0460">Magnesium</keyword>
<dbReference type="EC" id="6.2.1.5" evidence="10"/>
<dbReference type="Pfam" id="PF00549">
    <property type="entry name" value="Ligase_CoA"/>
    <property type="match status" value="1"/>
</dbReference>
<dbReference type="HAMAP" id="MF_00558">
    <property type="entry name" value="Succ_CoA_beta"/>
    <property type="match status" value="1"/>
</dbReference>
<evidence type="ECO:0000313" key="13">
    <source>
        <dbReference type="Proteomes" id="UP000076066"/>
    </source>
</evidence>
<dbReference type="InterPro" id="IPR013815">
    <property type="entry name" value="ATP_grasp_subdomain_1"/>
</dbReference>
<feature type="binding site" evidence="10">
    <location>
        <position position="46"/>
    </location>
    <ligand>
        <name>ATP</name>
        <dbReference type="ChEBI" id="CHEBI:30616"/>
    </ligand>
</feature>
<evidence type="ECO:0000313" key="12">
    <source>
        <dbReference type="EMBL" id="AMW34603.1"/>
    </source>
</evidence>
<keyword evidence="5 10" id="KW-0547">Nucleotide-binding</keyword>
<keyword evidence="4 10" id="KW-0479">Metal-binding</keyword>
<keyword evidence="13" id="KW-1185">Reference proteome</keyword>
<name>A0A143DEA6_9PROT</name>
<dbReference type="InterPro" id="IPR005809">
    <property type="entry name" value="Succ_CoA_ligase-like_bsu"/>
</dbReference>
<evidence type="ECO:0000256" key="9">
    <source>
        <dbReference type="ARBA" id="ARBA00060690"/>
    </source>
</evidence>
<comment type="subunit">
    <text evidence="10">Heterotetramer of two alpha and two beta subunits.</text>
</comment>
<evidence type="ECO:0000256" key="3">
    <source>
        <dbReference type="ARBA" id="ARBA00022598"/>
    </source>
</evidence>
<evidence type="ECO:0000256" key="10">
    <source>
        <dbReference type="HAMAP-Rule" id="MF_00558"/>
    </source>
</evidence>
<dbReference type="Pfam" id="PF08442">
    <property type="entry name" value="ATP-grasp_2"/>
    <property type="match status" value="1"/>
</dbReference>
<dbReference type="OrthoDB" id="9802602at2"/>
<dbReference type="GO" id="GO:0006104">
    <property type="term" value="P:succinyl-CoA metabolic process"/>
    <property type="evidence" value="ECO:0007669"/>
    <property type="project" value="TreeGrafter"/>
</dbReference>
<evidence type="ECO:0000256" key="1">
    <source>
        <dbReference type="ARBA" id="ARBA00009182"/>
    </source>
</evidence>
<feature type="binding site" evidence="10">
    <location>
        <position position="109"/>
    </location>
    <ligand>
        <name>ATP</name>
        <dbReference type="ChEBI" id="CHEBI:30616"/>
    </ligand>
</feature>
<dbReference type="STRING" id="1549855.AY555_04760"/>
<feature type="binding site" evidence="10">
    <location>
        <position position="112"/>
    </location>
    <ligand>
        <name>ATP</name>
        <dbReference type="ChEBI" id="CHEBI:30616"/>
    </ligand>
</feature>
<dbReference type="GO" id="GO:0004776">
    <property type="term" value="F:succinate-CoA ligase (GDP-forming) activity"/>
    <property type="evidence" value="ECO:0007669"/>
    <property type="project" value="RHEA"/>
</dbReference>
<dbReference type="SUPFAM" id="SSF56059">
    <property type="entry name" value="Glutathione synthetase ATP-binding domain-like"/>
    <property type="match status" value="1"/>
</dbReference>
<dbReference type="NCBIfam" id="TIGR01016">
    <property type="entry name" value="sucCoAbeta"/>
    <property type="match status" value="1"/>
</dbReference>
<evidence type="ECO:0000259" key="11">
    <source>
        <dbReference type="PROSITE" id="PS50975"/>
    </source>
</evidence>
<dbReference type="PANTHER" id="PTHR11815:SF10">
    <property type="entry name" value="SUCCINATE--COA LIGASE [GDP-FORMING] SUBUNIT BETA, MITOCHONDRIAL"/>
    <property type="match status" value="1"/>
</dbReference>
<dbReference type="GO" id="GO:0004775">
    <property type="term" value="F:succinate-CoA ligase (ADP-forming) activity"/>
    <property type="evidence" value="ECO:0007669"/>
    <property type="project" value="UniProtKB-UniRule"/>
</dbReference>
<dbReference type="Gene3D" id="3.30.470.20">
    <property type="entry name" value="ATP-grasp fold, B domain"/>
    <property type="match status" value="1"/>
</dbReference>
<comment type="function">
    <text evidence="10">Succinyl-CoA synthetase functions in the citric acid cycle (TCA), coupling the hydrolysis of succinyl-CoA to the synthesis of either ATP or GTP and thus represents the only step of substrate-level phosphorylation in the TCA. The beta subunit provides nucleotide specificity of the enzyme and binds the substrate succinate, while the binding sites for coenzyme A and phosphate are found in the alpha subunit.</text>
</comment>
<keyword evidence="6 10" id="KW-0067">ATP-binding</keyword>
<dbReference type="GO" id="GO:0005524">
    <property type="term" value="F:ATP binding"/>
    <property type="evidence" value="ECO:0007669"/>
    <property type="project" value="UniProtKB-UniRule"/>
</dbReference>
<dbReference type="GO" id="GO:0042709">
    <property type="term" value="C:succinate-CoA ligase complex"/>
    <property type="evidence" value="ECO:0007669"/>
    <property type="project" value="TreeGrafter"/>
</dbReference>
<dbReference type="PANTHER" id="PTHR11815">
    <property type="entry name" value="SUCCINYL-COA SYNTHETASE BETA CHAIN"/>
    <property type="match status" value="1"/>
</dbReference>
<dbReference type="PROSITE" id="PS50975">
    <property type="entry name" value="ATP_GRASP"/>
    <property type="match status" value="1"/>
</dbReference>
<evidence type="ECO:0000256" key="5">
    <source>
        <dbReference type="ARBA" id="ARBA00022741"/>
    </source>
</evidence>
<sequence>MNIHEYQAKELLKKFGVPVLAGGVAYTADEAAKVASGLSSPVFVVKSQIHAGGRGKGKFKESAAGDKGGVRVVKSVDDVKVNAGQMLGKTLVTHQTGADGKEVKRVYIESGCDIRRELYLSMLVDRATSRVAVMVSTEGGMDIEEVAARTPEKIIVQDIDPASGISGFHCRKLAFALGLEGSQVEVFGKLLTSLYTCFLGLDIALLEINPLVVTGDGTVIPLDCKMSFDDNALYRHKELADLRDEDEEDPSEIEAALHALNYIKLDGSIGCMVNGAGLAMATMDIIKLYGGSPANFLDVGGGATKERVTTAFKIILRDPNVKGILVNIFGGIMRCDVIAEGVVAAAREVSLNVPLVVRLEGTNVDLGKKIMRESGLPIIAADNLADAAEKVVKAVKEAK</sequence>
<feature type="binding site" evidence="10">
    <location>
        <position position="223"/>
    </location>
    <ligand>
        <name>Mg(2+)</name>
        <dbReference type="ChEBI" id="CHEBI:18420"/>
    </ligand>
</feature>
<dbReference type="Gene3D" id="3.30.1490.20">
    <property type="entry name" value="ATP-grasp fold, A domain"/>
    <property type="match status" value="1"/>
</dbReference>
<evidence type="ECO:0000256" key="6">
    <source>
        <dbReference type="ARBA" id="ARBA00022840"/>
    </source>
</evidence>
<keyword evidence="3 10" id="KW-0436">Ligase</keyword>
<evidence type="ECO:0000256" key="2">
    <source>
        <dbReference type="ARBA" id="ARBA00022532"/>
    </source>
</evidence>
<feature type="binding site" evidence="10">
    <location>
        <position position="209"/>
    </location>
    <ligand>
        <name>Mg(2+)</name>
        <dbReference type="ChEBI" id="CHEBI:18420"/>
    </ligand>
</feature>
<protein>
    <recommendedName>
        <fullName evidence="10">Succinate--CoA ligase [ADP-forming] subunit beta</fullName>
        <ecNumber evidence="10">6.2.1.5</ecNumber>
    </recommendedName>
    <alternativeName>
        <fullName evidence="10">Succinyl-CoA synthetase subunit beta</fullName>
        <shortName evidence="10">SCS-beta</shortName>
    </alternativeName>
</protein>
<dbReference type="NCBIfam" id="NF001913">
    <property type="entry name" value="PRK00696.1"/>
    <property type="match status" value="1"/>
</dbReference>
<comment type="catalytic activity">
    <reaction evidence="8">
        <text>(S)-malate + ATP + CoA = (S)-malyl-CoA + ADP + phosphate</text>
        <dbReference type="Rhea" id="RHEA:26193"/>
        <dbReference type="ChEBI" id="CHEBI:15589"/>
        <dbReference type="ChEBI" id="CHEBI:30616"/>
        <dbReference type="ChEBI" id="CHEBI:43474"/>
        <dbReference type="ChEBI" id="CHEBI:57287"/>
        <dbReference type="ChEBI" id="CHEBI:57317"/>
        <dbReference type="ChEBI" id="CHEBI:456216"/>
        <dbReference type="EC" id="6.2.1.9"/>
    </reaction>
</comment>
<comment type="pathway">
    <text evidence="9">One-carbon metabolism; formaldehyde assimilation via serine pathway.</text>
</comment>
<dbReference type="EMBL" id="CP014525">
    <property type="protein sequence ID" value="AMW34603.1"/>
    <property type="molecule type" value="Genomic_DNA"/>
</dbReference>
<evidence type="ECO:0000256" key="7">
    <source>
        <dbReference type="ARBA" id="ARBA00022842"/>
    </source>
</evidence>
<dbReference type="GeneID" id="53316461"/>
<dbReference type="InterPro" id="IPR017866">
    <property type="entry name" value="Succ-CoA_synthase_bsu_CS"/>
</dbReference>
<keyword evidence="2 10" id="KW-0816">Tricarboxylic acid cycle</keyword>
<feature type="binding site" evidence="10">
    <location>
        <begin position="331"/>
        <end position="333"/>
    </location>
    <ligand>
        <name>substrate</name>
        <note>ligand shared with subunit alpha</note>
    </ligand>
</feature>
<dbReference type="InterPro" id="IPR013650">
    <property type="entry name" value="ATP-grasp_succ-CoA_synth-type"/>
</dbReference>
<dbReference type="FunFam" id="3.30.1490.20:FF:000002">
    <property type="entry name" value="Succinate--CoA ligase [ADP-forming] subunit beta"/>
    <property type="match status" value="1"/>
</dbReference>
<proteinExistence type="inferred from homology"/>
<organism evidence="12 13">
    <name type="scientific">Haematospirillum jordaniae</name>
    <dbReference type="NCBI Taxonomy" id="1549855"/>
    <lineage>
        <taxon>Bacteria</taxon>
        <taxon>Pseudomonadati</taxon>
        <taxon>Pseudomonadota</taxon>
        <taxon>Alphaproteobacteria</taxon>
        <taxon>Rhodospirillales</taxon>
        <taxon>Novispirillaceae</taxon>
        <taxon>Haematospirillum</taxon>
    </lineage>
</organism>
<dbReference type="RefSeq" id="WP_066134108.1">
    <property type="nucleotide sequence ID" value="NZ_CP014525.1"/>
</dbReference>
<dbReference type="AlphaFoldDB" id="A0A143DEA6"/>
<accession>A0A143DEA6</accession>
<dbReference type="PIRSF" id="PIRSF001554">
    <property type="entry name" value="SucCS_beta"/>
    <property type="match status" value="1"/>
</dbReference>
<dbReference type="GO" id="GO:0006099">
    <property type="term" value="P:tricarboxylic acid cycle"/>
    <property type="evidence" value="ECO:0007669"/>
    <property type="project" value="UniProtKB-UniRule"/>
</dbReference>
<comment type="similarity">
    <text evidence="1 10">Belongs to the succinate/malate CoA ligase beta subunit family.</text>
</comment>
<dbReference type="Gene3D" id="3.40.50.261">
    <property type="entry name" value="Succinyl-CoA synthetase domains"/>
    <property type="match status" value="1"/>
</dbReference>
<dbReference type="UniPathway" id="UPA00223">
    <property type="reaction ID" value="UER00999"/>
</dbReference>
<comment type="catalytic activity">
    <reaction evidence="10">
        <text>succinate + ATP + CoA = succinyl-CoA + ADP + phosphate</text>
        <dbReference type="Rhea" id="RHEA:17661"/>
        <dbReference type="ChEBI" id="CHEBI:30031"/>
        <dbReference type="ChEBI" id="CHEBI:30616"/>
        <dbReference type="ChEBI" id="CHEBI:43474"/>
        <dbReference type="ChEBI" id="CHEBI:57287"/>
        <dbReference type="ChEBI" id="CHEBI:57292"/>
        <dbReference type="ChEBI" id="CHEBI:456216"/>
        <dbReference type="EC" id="6.2.1.5"/>
    </reaction>
</comment>
<dbReference type="SUPFAM" id="SSF52210">
    <property type="entry name" value="Succinyl-CoA synthetase domains"/>
    <property type="match status" value="1"/>
</dbReference>
<dbReference type="PROSITE" id="PS01217">
    <property type="entry name" value="SUCCINYL_COA_LIG_3"/>
    <property type="match status" value="1"/>
</dbReference>
<dbReference type="KEGG" id="hjo:AY555_04760"/>
<dbReference type="FunFam" id="3.40.50.261:FF:000001">
    <property type="entry name" value="Succinate--CoA ligase [ADP-forming] subunit beta"/>
    <property type="match status" value="1"/>
</dbReference>
<dbReference type="GO" id="GO:0000287">
    <property type="term" value="F:magnesium ion binding"/>
    <property type="evidence" value="ECO:0007669"/>
    <property type="project" value="UniProtKB-UniRule"/>
</dbReference>
<dbReference type="FunFam" id="3.30.470.20:FF:000002">
    <property type="entry name" value="Succinate--CoA ligase [ADP-forming] subunit beta"/>
    <property type="match status" value="1"/>
</dbReference>
<comment type="catalytic activity">
    <reaction evidence="10">
        <text>GTP + succinate + CoA = succinyl-CoA + GDP + phosphate</text>
        <dbReference type="Rhea" id="RHEA:22120"/>
        <dbReference type="ChEBI" id="CHEBI:30031"/>
        <dbReference type="ChEBI" id="CHEBI:37565"/>
        <dbReference type="ChEBI" id="CHEBI:43474"/>
        <dbReference type="ChEBI" id="CHEBI:57287"/>
        <dbReference type="ChEBI" id="CHEBI:57292"/>
        <dbReference type="ChEBI" id="CHEBI:58189"/>
    </reaction>
</comment>
<comment type="cofactor">
    <cofactor evidence="10">
        <name>Mg(2+)</name>
        <dbReference type="ChEBI" id="CHEBI:18420"/>
    </cofactor>
    <text evidence="10">Binds 1 Mg(2+) ion per subunit.</text>
</comment>
<dbReference type="InterPro" id="IPR005811">
    <property type="entry name" value="SUCC_ACL_C"/>
</dbReference>
<feature type="binding site" evidence="10">
    <location>
        <position position="274"/>
    </location>
    <ligand>
        <name>substrate</name>
        <note>ligand shared with subunit alpha</note>
    </ligand>
</feature>
<dbReference type="GO" id="GO:0005829">
    <property type="term" value="C:cytosol"/>
    <property type="evidence" value="ECO:0007669"/>
    <property type="project" value="TreeGrafter"/>
</dbReference>
<feature type="binding site" evidence="10">
    <location>
        <begin position="53"/>
        <end position="55"/>
    </location>
    <ligand>
        <name>ATP</name>
        <dbReference type="ChEBI" id="CHEBI:30616"/>
    </ligand>
</feature>
<dbReference type="Proteomes" id="UP000076066">
    <property type="component" value="Chromosome"/>
</dbReference>
<evidence type="ECO:0000256" key="4">
    <source>
        <dbReference type="ARBA" id="ARBA00022723"/>
    </source>
</evidence>
<dbReference type="InterPro" id="IPR016102">
    <property type="entry name" value="Succinyl-CoA_synth-like"/>
</dbReference>
<dbReference type="InterPro" id="IPR011761">
    <property type="entry name" value="ATP-grasp"/>
</dbReference>
<gene>
    <name evidence="10 12" type="primary">sucC</name>
    <name evidence="12" type="ORF">AY555_04760</name>
</gene>
<feature type="binding site" evidence="10">
    <location>
        <position position="117"/>
    </location>
    <ligand>
        <name>ATP</name>
        <dbReference type="ChEBI" id="CHEBI:30616"/>
    </ligand>
</feature>